<dbReference type="InterPro" id="IPR045237">
    <property type="entry name" value="COPS7/eIF3m"/>
</dbReference>
<organism evidence="5 6">
    <name type="scientific">Kwoniella dendrophila CBS 6074</name>
    <dbReference type="NCBI Taxonomy" id="1295534"/>
    <lineage>
        <taxon>Eukaryota</taxon>
        <taxon>Fungi</taxon>
        <taxon>Dikarya</taxon>
        <taxon>Basidiomycota</taxon>
        <taxon>Agaricomycotina</taxon>
        <taxon>Tremellomycetes</taxon>
        <taxon>Tremellales</taxon>
        <taxon>Cryptococcaceae</taxon>
        <taxon>Kwoniella</taxon>
    </lineage>
</organism>
<evidence type="ECO:0000256" key="2">
    <source>
        <dbReference type="ARBA" id="ARBA00022790"/>
    </source>
</evidence>
<feature type="compositionally biased region" description="Gly residues" evidence="3">
    <location>
        <begin position="269"/>
        <end position="279"/>
    </location>
</feature>
<dbReference type="PROSITE" id="PS50250">
    <property type="entry name" value="PCI"/>
    <property type="match status" value="1"/>
</dbReference>
<gene>
    <name evidence="5" type="ORF">L201_006545</name>
</gene>
<dbReference type="InterPro" id="IPR000717">
    <property type="entry name" value="PCI_dom"/>
</dbReference>
<feature type="region of interest" description="Disordered" evidence="3">
    <location>
        <begin position="265"/>
        <end position="303"/>
    </location>
</feature>
<dbReference type="Proteomes" id="UP001355207">
    <property type="component" value="Chromosome 9"/>
</dbReference>
<dbReference type="PANTHER" id="PTHR15350:SF5">
    <property type="entry name" value="COP9 SIGNALOSOME COMPLEX SUBUNIT 7"/>
    <property type="match status" value="1"/>
</dbReference>
<comment type="similarity">
    <text evidence="1">Belongs to the CSN7/EIF3M family. CSN7 subfamily.</text>
</comment>
<sequence length="303" mass="32886">MTDLSSKLEPYLLLARSTKGASAAKIISDVTAAPGIYTFSELLDLPNIQQLSTDPTHQSYYQLLRLFAYGTLTDYESGSSSYPPLIPSQILKLKHLTLVTLALQHRSLSYDQLLSELRLDSIRQLEDLIIDVIYAGLLGGKMHHHEKVLHVDWVAGRDLEEKNLMAVQAGLTNWCETARTLLSALDAEIQSVRQKSAAEAQELAEYKAYRDNEYAKISLELKNKQSKQAYSGFGGPTRSGGFGPGFGSGGSGVGGMPNESLLAAVTGNRLGGGGGGGSGRLLTRNIPSPDELEGRRSFKRSRD</sequence>
<feature type="domain" description="PCI" evidence="4">
    <location>
        <begin position="1"/>
        <end position="156"/>
    </location>
</feature>
<dbReference type="Pfam" id="PF22061">
    <property type="entry name" value="CSN7_HB_subdom"/>
    <property type="match status" value="1"/>
</dbReference>
<dbReference type="Pfam" id="PF01399">
    <property type="entry name" value="PCI"/>
    <property type="match status" value="1"/>
</dbReference>
<dbReference type="PANTHER" id="PTHR15350">
    <property type="entry name" value="COP9 SIGNALOSOME COMPLEX SUBUNIT 7/DENDRITIC CELL PROTEIN GA17"/>
    <property type="match status" value="1"/>
</dbReference>
<dbReference type="AlphaFoldDB" id="A0AAX4K3B4"/>
<protein>
    <recommendedName>
        <fullName evidence="4">PCI domain-containing protein</fullName>
    </recommendedName>
</protein>
<dbReference type="GeneID" id="91097214"/>
<dbReference type="SMART" id="SM00088">
    <property type="entry name" value="PINT"/>
    <property type="match status" value="1"/>
</dbReference>
<evidence type="ECO:0000313" key="5">
    <source>
        <dbReference type="EMBL" id="WWC91599.1"/>
    </source>
</evidence>
<evidence type="ECO:0000256" key="1">
    <source>
        <dbReference type="ARBA" id="ARBA00008482"/>
    </source>
</evidence>
<evidence type="ECO:0000256" key="3">
    <source>
        <dbReference type="SAM" id="MobiDB-lite"/>
    </source>
</evidence>
<evidence type="ECO:0000313" key="6">
    <source>
        <dbReference type="Proteomes" id="UP001355207"/>
    </source>
</evidence>
<dbReference type="GO" id="GO:0008180">
    <property type="term" value="C:COP9 signalosome"/>
    <property type="evidence" value="ECO:0007669"/>
    <property type="project" value="UniProtKB-KW"/>
</dbReference>
<reference evidence="5 6" key="1">
    <citation type="submission" date="2024-01" db="EMBL/GenBank/DDBJ databases">
        <title>Comparative genomics of Cryptococcus and Kwoniella reveals pathogenesis evolution and contrasting modes of karyotype evolution via chromosome fusion or intercentromeric recombination.</title>
        <authorList>
            <person name="Coelho M.A."/>
            <person name="David-Palma M."/>
            <person name="Shea T."/>
            <person name="Bowers K."/>
            <person name="McGinley-Smith S."/>
            <person name="Mohammad A.W."/>
            <person name="Gnirke A."/>
            <person name="Yurkov A.M."/>
            <person name="Nowrousian M."/>
            <person name="Sun S."/>
            <person name="Cuomo C.A."/>
            <person name="Heitman J."/>
        </authorList>
    </citation>
    <scope>NUCLEOTIDE SEQUENCE [LARGE SCALE GENOMIC DNA]</scope>
    <source>
        <strain evidence="5 6">CBS 6074</strain>
    </source>
</reference>
<name>A0AAX4K3B4_9TREE</name>
<accession>A0AAX4K3B4</accession>
<evidence type="ECO:0000259" key="4">
    <source>
        <dbReference type="PROSITE" id="PS50250"/>
    </source>
</evidence>
<dbReference type="EMBL" id="CP144106">
    <property type="protein sequence ID" value="WWC91599.1"/>
    <property type="molecule type" value="Genomic_DNA"/>
</dbReference>
<keyword evidence="2" id="KW-0736">Signalosome</keyword>
<dbReference type="RefSeq" id="XP_066078361.1">
    <property type="nucleotide sequence ID" value="XM_066222264.1"/>
</dbReference>
<keyword evidence="6" id="KW-1185">Reference proteome</keyword>
<proteinExistence type="inferred from homology"/>